<keyword evidence="2" id="KW-0472">Membrane</keyword>
<evidence type="ECO:0000256" key="1">
    <source>
        <dbReference type="ARBA" id="ARBA00004651"/>
    </source>
</evidence>
<feature type="domain" description="RCK C-terminal" evidence="4">
    <location>
        <begin position="252"/>
        <end position="336"/>
    </location>
</feature>
<keyword evidence="5" id="KW-0406">Ion transport</keyword>
<keyword evidence="6" id="KW-1185">Reference proteome</keyword>
<keyword evidence="5" id="KW-0407">Ion channel</keyword>
<accession>A0A371NBL9</accession>
<dbReference type="PROSITE" id="PS51201">
    <property type="entry name" value="RCK_N"/>
    <property type="match status" value="1"/>
</dbReference>
<dbReference type="Pfam" id="PF02254">
    <property type="entry name" value="TrkA_N"/>
    <property type="match status" value="1"/>
</dbReference>
<dbReference type="Gene3D" id="3.40.50.720">
    <property type="entry name" value="NAD(P)-binding Rossmann-like Domain"/>
    <property type="match status" value="1"/>
</dbReference>
<gene>
    <name evidence="5" type="ORF">C7452_1384</name>
</gene>
<name>A0A371NBL9_9EURY</name>
<dbReference type="RefSeq" id="WP_115892654.1">
    <property type="nucleotide sequence ID" value="NZ_QREL01000002.1"/>
</dbReference>
<proteinExistence type="predicted"/>
<comment type="subcellular location">
    <subcellularLocation>
        <location evidence="1">Cell membrane</location>
        <topology evidence="1">Multi-pass membrane protein</topology>
    </subcellularLocation>
</comment>
<sequence>MVLVIEIIRKHLPRVLKVPATRILLLVLAVIIYGTAGFHFIEGESWTVSLYWTFVTIATVGYGDYSPSTPLGMYFTVTLIVFGIGTFAVAVERLLEFLINREQMKLMGLIDVAKSRHVVICGWSESTLECLRELRGSEVFVLAEDENVRKKVLRSGASFVHGDPTRISDLEKANVRGARAVIVDLESDSETIHCILGIRKIDESVRIVAEAERYENIEQLRMAGADQVISPFVISGRLMSRSIDDGYEAMFVQDVLAEESTRRMVEVPVPAGSKLEGISVLDADIHEVTGVIVIGVGRGDELIIDPPRDYSFRAGDIILGIGKPEEIERLKDYIGI</sequence>
<dbReference type="Pfam" id="PF02080">
    <property type="entry name" value="TrkA_C"/>
    <property type="match status" value="1"/>
</dbReference>
<feature type="transmembrane region" description="Helical" evidence="2">
    <location>
        <begin position="71"/>
        <end position="95"/>
    </location>
</feature>
<dbReference type="SUPFAM" id="SSF51735">
    <property type="entry name" value="NAD(P)-binding Rossmann-fold domains"/>
    <property type="match status" value="1"/>
</dbReference>
<dbReference type="Gene3D" id="1.10.287.70">
    <property type="match status" value="1"/>
</dbReference>
<dbReference type="SUPFAM" id="SSF116726">
    <property type="entry name" value="TrkA C-terminal domain-like"/>
    <property type="match status" value="1"/>
</dbReference>
<dbReference type="PANTHER" id="PTHR43833">
    <property type="entry name" value="POTASSIUM CHANNEL PROTEIN 2-RELATED-RELATED"/>
    <property type="match status" value="1"/>
</dbReference>
<evidence type="ECO:0000256" key="2">
    <source>
        <dbReference type="SAM" id="Phobius"/>
    </source>
</evidence>
<dbReference type="PROSITE" id="PS51202">
    <property type="entry name" value="RCK_C"/>
    <property type="match status" value="1"/>
</dbReference>
<organism evidence="5 6">
    <name type="scientific">Methanothermobacter defluvii</name>
    <dbReference type="NCBI Taxonomy" id="49339"/>
    <lineage>
        <taxon>Archaea</taxon>
        <taxon>Methanobacteriati</taxon>
        <taxon>Methanobacteriota</taxon>
        <taxon>Methanomada group</taxon>
        <taxon>Methanobacteria</taxon>
        <taxon>Methanobacteriales</taxon>
        <taxon>Methanobacteriaceae</taxon>
        <taxon>Methanothermobacter</taxon>
    </lineage>
</organism>
<evidence type="ECO:0000313" key="5">
    <source>
        <dbReference type="EMBL" id="REE26419.1"/>
    </source>
</evidence>
<dbReference type="InterPro" id="IPR013099">
    <property type="entry name" value="K_chnl_dom"/>
</dbReference>
<feature type="transmembrane region" description="Helical" evidence="2">
    <location>
        <begin position="20"/>
        <end position="41"/>
    </location>
</feature>
<feature type="domain" description="RCK N-terminal" evidence="3">
    <location>
        <begin position="115"/>
        <end position="230"/>
    </location>
</feature>
<dbReference type="EMBL" id="QREL01000002">
    <property type="protein sequence ID" value="REE26419.1"/>
    <property type="molecule type" value="Genomic_DNA"/>
</dbReference>
<dbReference type="Pfam" id="PF07885">
    <property type="entry name" value="Ion_trans_2"/>
    <property type="match status" value="1"/>
</dbReference>
<dbReference type="InterPro" id="IPR050721">
    <property type="entry name" value="Trk_Ktr_HKT_K-transport"/>
</dbReference>
<dbReference type="Gene3D" id="3.30.70.1450">
    <property type="entry name" value="Regulator of K+ conductance, C-terminal domain"/>
    <property type="match status" value="1"/>
</dbReference>
<comment type="caution">
    <text evidence="5">The sequence shown here is derived from an EMBL/GenBank/DDBJ whole genome shotgun (WGS) entry which is preliminary data.</text>
</comment>
<dbReference type="Proteomes" id="UP000256864">
    <property type="component" value="Unassembled WGS sequence"/>
</dbReference>
<dbReference type="InterPro" id="IPR036721">
    <property type="entry name" value="RCK_C_sf"/>
</dbReference>
<dbReference type="PANTHER" id="PTHR43833:SF9">
    <property type="entry name" value="POTASSIUM CHANNEL PROTEIN YUGO-RELATED"/>
    <property type="match status" value="1"/>
</dbReference>
<dbReference type="AlphaFoldDB" id="A0A371NBL9"/>
<protein>
    <submittedName>
        <fullName evidence="5">Voltage-gated potassium channel</fullName>
    </submittedName>
</protein>
<evidence type="ECO:0000313" key="6">
    <source>
        <dbReference type="Proteomes" id="UP000256864"/>
    </source>
</evidence>
<dbReference type="InterPro" id="IPR006037">
    <property type="entry name" value="RCK_C"/>
</dbReference>
<dbReference type="GO" id="GO:0008324">
    <property type="term" value="F:monoatomic cation transmembrane transporter activity"/>
    <property type="evidence" value="ECO:0007669"/>
    <property type="project" value="InterPro"/>
</dbReference>
<dbReference type="Gene3D" id="1.20.5.870">
    <property type="entry name" value="Voltage-gated potassium channel"/>
    <property type="match status" value="1"/>
</dbReference>
<reference evidence="5 6" key="1">
    <citation type="submission" date="2018-07" db="EMBL/GenBank/DDBJ databases">
        <title>Genomic Encyclopedia of Type Strains, Phase IV (KMG-IV): sequencing the most valuable type-strain genomes for metagenomic binning, comparative biology and taxonomic classification.</title>
        <authorList>
            <person name="Goeker M."/>
        </authorList>
    </citation>
    <scope>NUCLEOTIDE SEQUENCE [LARGE SCALE GENOMIC DNA]</scope>
    <source>
        <strain evidence="5 6">DSM 7466</strain>
    </source>
</reference>
<evidence type="ECO:0000259" key="4">
    <source>
        <dbReference type="PROSITE" id="PS51202"/>
    </source>
</evidence>
<keyword evidence="5" id="KW-0813">Transport</keyword>
<dbReference type="GO" id="GO:0005886">
    <property type="term" value="C:plasma membrane"/>
    <property type="evidence" value="ECO:0007669"/>
    <property type="project" value="UniProtKB-SubCell"/>
</dbReference>
<dbReference type="InterPro" id="IPR003148">
    <property type="entry name" value="RCK_N"/>
</dbReference>
<dbReference type="InterPro" id="IPR036291">
    <property type="entry name" value="NAD(P)-bd_dom_sf"/>
</dbReference>
<keyword evidence="2" id="KW-0812">Transmembrane</keyword>
<keyword evidence="2" id="KW-1133">Transmembrane helix</keyword>
<dbReference type="SUPFAM" id="SSF81324">
    <property type="entry name" value="Voltage-gated potassium channels"/>
    <property type="match status" value="1"/>
</dbReference>
<dbReference type="GO" id="GO:0006813">
    <property type="term" value="P:potassium ion transport"/>
    <property type="evidence" value="ECO:0007669"/>
    <property type="project" value="InterPro"/>
</dbReference>
<evidence type="ECO:0000259" key="3">
    <source>
        <dbReference type="PROSITE" id="PS51201"/>
    </source>
</evidence>